<protein>
    <submittedName>
        <fullName evidence="1">Uncharacterized protein</fullName>
    </submittedName>
</protein>
<evidence type="ECO:0000313" key="1">
    <source>
        <dbReference type="EMBL" id="TXE09060.1"/>
    </source>
</evidence>
<reference evidence="1 2" key="1">
    <citation type="submission" date="2019-08" db="EMBL/GenBank/DDBJ databases">
        <title>Genome sequence of Gelidibacter salicanalis IC162T.</title>
        <authorList>
            <person name="Bowman J.P."/>
        </authorList>
    </citation>
    <scope>NUCLEOTIDE SEQUENCE [LARGE SCALE GENOMIC DNA]</scope>
    <source>
        <strain evidence="1 2">IC162</strain>
    </source>
</reference>
<evidence type="ECO:0000313" key="2">
    <source>
        <dbReference type="Proteomes" id="UP000321734"/>
    </source>
</evidence>
<proteinExistence type="predicted"/>
<keyword evidence="2" id="KW-1185">Reference proteome</keyword>
<dbReference type="OrthoDB" id="1436951at2"/>
<dbReference type="AlphaFoldDB" id="A0A5C7AJW4"/>
<comment type="caution">
    <text evidence="1">The sequence shown here is derived from an EMBL/GenBank/DDBJ whole genome shotgun (WGS) entry which is preliminary data.</text>
</comment>
<sequence length="97" mass="10849">MKHHIKILMFLVIVSCQENKTVIPESIASHKAAVASNKSTINTSDSEASETKLTKEQFIDFFPNQIDDYKLIDVSVSLASAMYVIDNNYNASMTYSL</sequence>
<dbReference type="Proteomes" id="UP000321734">
    <property type="component" value="Unassembled WGS sequence"/>
</dbReference>
<gene>
    <name evidence="1" type="ORF">ES711_03755</name>
</gene>
<dbReference type="RefSeq" id="WP_146890215.1">
    <property type="nucleotide sequence ID" value="NZ_VORX01000002.1"/>
</dbReference>
<organism evidence="1 2">
    <name type="scientific">Gelidibacter salicanalis</name>
    <dbReference type="NCBI Taxonomy" id="291193"/>
    <lineage>
        <taxon>Bacteria</taxon>
        <taxon>Pseudomonadati</taxon>
        <taxon>Bacteroidota</taxon>
        <taxon>Flavobacteriia</taxon>
        <taxon>Flavobacteriales</taxon>
        <taxon>Flavobacteriaceae</taxon>
        <taxon>Gelidibacter</taxon>
    </lineage>
</organism>
<accession>A0A5C7AJW4</accession>
<name>A0A5C7AJW4_9FLAO</name>
<dbReference type="EMBL" id="VORX01000002">
    <property type="protein sequence ID" value="TXE09060.1"/>
    <property type="molecule type" value="Genomic_DNA"/>
</dbReference>